<evidence type="ECO:0000313" key="2">
    <source>
        <dbReference type="Proteomes" id="UP000019666"/>
    </source>
</evidence>
<protein>
    <recommendedName>
        <fullName evidence="3">DNA-binding protein</fullName>
    </recommendedName>
</protein>
<evidence type="ECO:0008006" key="3">
    <source>
        <dbReference type="Google" id="ProtNLM"/>
    </source>
</evidence>
<comment type="caution">
    <text evidence="1">The sequence shown here is derived from an EMBL/GenBank/DDBJ whole genome shotgun (WGS) entry which is preliminary data.</text>
</comment>
<dbReference type="HOGENOM" id="CLU_2883160_0_0_5"/>
<gene>
    <name evidence="1" type="ORF">Rumeso_04739</name>
</gene>
<organism evidence="1 2">
    <name type="scientific">Rubellimicrobium mesophilum DSM 19309</name>
    <dbReference type="NCBI Taxonomy" id="442562"/>
    <lineage>
        <taxon>Bacteria</taxon>
        <taxon>Pseudomonadati</taxon>
        <taxon>Pseudomonadota</taxon>
        <taxon>Alphaproteobacteria</taxon>
        <taxon>Rhodobacterales</taxon>
        <taxon>Roseobacteraceae</taxon>
        <taxon>Rubellimicrobium</taxon>
    </lineage>
</organism>
<reference evidence="1 2" key="1">
    <citation type="submission" date="2013-02" db="EMBL/GenBank/DDBJ databases">
        <authorList>
            <person name="Fiebig A."/>
            <person name="Goeker M."/>
            <person name="Klenk H.-P.P."/>
        </authorList>
    </citation>
    <scope>NUCLEOTIDE SEQUENCE [LARGE SCALE GENOMIC DNA]</scope>
    <source>
        <strain evidence="1 2">DSM 19309</strain>
    </source>
</reference>
<dbReference type="EMBL" id="AOSK01000130">
    <property type="protein sequence ID" value="EYD73618.1"/>
    <property type="molecule type" value="Genomic_DNA"/>
</dbReference>
<dbReference type="AlphaFoldDB" id="A0A017HHK8"/>
<dbReference type="Proteomes" id="UP000019666">
    <property type="component" value="Unassembled WGS sequence"/>
</dbReference>
<dbReference type="OrthoDB" id="1525365at2"/>
<keyword evidence="2" id="KW-1185">Reference proteome</keyword>
<accession>A0A017HHK8</accession>
<evidence type="ECO:0000313" key="1">
    <source>
        <dbReference type="EMBL" id="EYD73618.1"/>
    </source>
</evidence>
<name>A0A017HHK8_9RHOB</name>
<proteinExistence type="predicted"/>
<sequence length="63" mass="7246">MLIEVDPGRFYKKREVKQMLAQSDANLDRLVKKGLVPAPFRIGERDKVWSGKALIEWMGTLSK</sequence>
<dbReference type="RefSeq" id="WP_156362729.1">
    <property type="nucleotide sequence ID" value="NZ_KK088560.1"/>
</dbReference>